<dbReference type="GO" id="GO:0008270">
    <property type="term" value="F:zinc ion binding"/>
    <property type="evidence" value="ECO:0007669"/>
    <property type="project" value="UniProtKB-KW"/>
</dbReference>
<sequence>MEDTFLHMLHEHPLSLIPDSAKKSDYTPWCYGCLRYFLPGDATYGCSIRCAFRWLLHKECMEMPGEIMHPLHPSHPLTLCNPDYYLFQSTKCAVCGEYAFGLWYRCSQGGCEGLLIHLGCAGFHSDKQPQMEHPSHPQHQLQFSKKLTVFPCDACGSYEKGNSYICTLCDYLVHESCALLPLSAHFPRHHPAHSLSLAFSLPSEYIIYEFDCAICSLTLPLRRWVYHCHLCRYVVHLNCATSTFDNDNENAIDDEKEATNFPIAVDDMYEEIIRPFVKRQREQILVPHHDHGNQNIGGKYSFSNHPHLLTFTTFSALLSSSSSSSHGHYKKDDEEEEEEEDDEVDLDYVLRSKLKCDGCTLDIYEKKQTDDEYENGYMSCDECRYFLHLSCFNLPLHIPSLPIHPFNDHSLTLLNAAMLTDWIFCVICQTYVNGLYYACTYKYCIFEIDIKCASLPNTIKHAAHPRHDYLKLVMRDHRPGGFCVNCYRFIVSRAGQFKCNSCRFRVCGECVMLPATNKHRLENHLLPLTYDARVNRPGEFYCSSCEGQMDPRSWMYHCRDCDQSFHPKCFPATSGEYGNIKFGTQQYVISNIHDHHLRFQIITKKKRCDLCHQDSYDVPGFQCVSCYFVVCKDCGLIHGLNR</sequence>
<evidence type="ECO:0000313" key="7">
    <source>
        <dbReference type="EMBL" id="KAL1534307.1"/>
    </source>
</evidence>
<feature type="domain" description="Zinc finger PHD-type" evidence="6">
    <location>
        <begin position="541"/>
        <end position="612"/>
    </location>
</feature>
<evidence type="ECO:0000259" key="6">
    <source>
        <dbReference type="SMART" id="SM00249"/>
    </source>
</evidence>
<keyword evidence="1" id="KW-0479">Metal-binding</keyword>
<dbReference type="EMBL" id="JBEAFC010000012">
    <property type="protein sequence ID" value="KAL1534307.1"/>
    <property type="molecule type" value="Genomic_DNA"/>
</dbReference>
<proteinExistence type="predicted"/>
<dbReference type="InterPro" id="IPR001965">
    <property type="entry name" value="Znf_PHD"/>
</dbReference>
<protein>
    <recommendedName>
        <fullName evidence="6">Zinc finger PHD-type domain-containing protein</fullName>
    </recommendedName>
</protein>
<dbReference type="PANTHER" id="PTHR32410">
    <property type="entry name" value="CYSTEINE/HISTIDINE-RICH C1 DOMAIN FAMILY PROTEIN"/>
    <property type="match status" value="1"/>
</dbReference>
<keyword evidence="8" id="KW-1185">Reference proteome</keyword>
<organism evidence="7 8">
    <name type="scientific">Salvia divinorum</name>
    <name type="common">Maria pastora</name>
    <name type="synonym">Diviner's sage</name>
    <dbReference type="NCBI Taxonomy" id="28513"/>
    <lineage>
        <taxon>Eukaryota</taxon>
        <taxon>Viridiplantae</taxon>
        <taxon>Streptophyta</taxon>
        <taxon>Embryophyta</taxon>
        <taxon>Tracheophyta</taxon>
        <taxon>Spermatophyta</taxon>
        <taxon>Magnoliopsida</taxon>
        <taxon>eudicotyledons</taxon>
        <taxon>Gunneridae</taxon>
        <taxon>Pentapetalae</taxon>
        <taxon>asterids</taxon>
        <taxon>lamiids</taxon>
        <taxon>Lamiales</taxon>
        <taxon>Lamiaceae</taxon>
        <taxon>Nepetoideae</taxon>
        <taxon>Mentheae</taxon>
        <taxon>Salviinae</taxon>
        <taxon>Salvia</taxon>
        <taxon>Salvia subgen. Calosphace</taxon>
    </lineage>
</organism>
<evidence type="ECO:0000313" key="8">
    <source>
        <dbReference type="Proteomes" id="UP001567538"/>
    </source>
</evidence>
<evidence type="ECO:0000256" key="4">
    <source>
        <dbReference type="ARBA" id="ARBA00022833"/>
    </source>
</evidence>
<comment type="caution">
    <text evidence="7">The sequence shown here is derived from an EMBL/GenBank/DDBJ whole genome shotgun (WGS) entry which is preliminary data.</text>
</comment>
<dbReference type="Proteomes" id="UP001567538">
    <property type="component" value="Unassembled WGS sequence"/>
</dbReference>
<evidence type="ECO:0000256" key="5">
    <source>
        <dbReference type="SAM" id="MobiDB-lite"/>
    </source>
</evidence>
<dbReference type="SUPFAM" id="SSF57889">
    <property type="entry name" value="Cysteine-rich domain"/>
    <property type="match status" value="6"/>
</dbReference>
<feature type="domain" description="Zinc finger PHD-type" evidence="6">
    <location>
        <begin position="151"/>
        <end position="216"/>
    </location>
</feature>
<accession>A0ABD1FR55</accession>
<dbReference type="AlphaFoldDB" id="A0ABD1FR55"/>
<feature type="region of interest" description="Disordered" evidence="5">
    <location>
        <begin position="322"/>
        <end position="344"/>
    </location>
</feature>
<keyword evidence="4" id="KW-0862">Zinc</keyword>
<evidence type="ECO:0000256" key="1">
    <source>
        <dbReference type="ARBA" id="ARBA00022723"/>
    </source>
</evidence>
<reference evidence="7 8" key="1">
    <citation type="submission" date="2024-06" db="EMBL/GenBank/DDBJ databases">
        <title>A chromosome level genome sequence of Diviner's sage (Salvia divinorum).</title>
        <authorList>
            <person name="Ford S.A."/>
            <person name="Ro D.-K."/>
            <person name="Ness R.W."/>
            <person name="Phillips M.A."/>
        </authorList>
    </citation>
    <scope>NUCLEOTIDE SEQUENCE [LARGE SCALE GENOMIC DNA]</scope>
    <source>
        <strain evidence="7">SAF-2024a</strain>
        <tissue evidence="7">Leaf</tissue>
    </source>
</reference>
<dbReference type="Pfam" id="PF03107">
    <property type="entry name" value="C1_2"/>
    <property type="match status" value="4"/>
</dbReference>
<evidence type="ECO:0000256" key="3">
    <source>
        <dbReference type="ARBA" id="ARBA00022771"/>
    </source>
</evidence>
<dbReference type="InterPro" id="IPR046349">
    <property type="entry name" value="C1-like_sf"/>
</dbReference>
<feature type="domain" description="Zinc finger PHD-type" evidence="6">
    <location>
        <begin position="355"/>
        <end position="429"/>
    </location>
</feature>
<evidence type="ECO:0000256" key="2">
    <source>
        <dbReference type="ARBA" id="ARBA00022737"/>
    </source>
</evidence>
<keyword evidence="3" id="KW-0863">Zinc-finger</keyword>
<dbReference type="PANTHER" id="PTHR32410:SF216">
    <property type="entry name" value="PHORBOL-ESTER_DAG-TYPE DOMAIN-CONTAINING PROTEIN"/>
    <property type="match status" value="1"/>
</dbReference>
<name>A0ABD1FR55_SALDI</name>
<gene>
    <name evidence="7" type="ORF">AAHA92_30496</name>
</gene>
<dbReference type="SMART" id="SM00249">
    <property type="entry name" value="PHD"/>
    <property type="match status" value="4"/>
</dbReference>
<dbReference type="InterPro" id="IPR004146">
    <property type="entry name" value="DC1"/>
</dbReference>
<feature type="compositionally biased region" description="Acidic residues" evidence="5">
    <location>
        <begin position="333"/>
        <end position="344"/>
    </location>
</feature>
<keyword evidence="2" id="KW-0677">Repeat</keyword>
<feature type="domain" description="Zinc finger PHD-type" evidence="6">
    <location>
        <begin position="91"/>
        <end position="140"/>
    </location>
</feature>
<dbReference type="InterPro" id="IPR053192">
    <property type="entry name" value="Vacuole_Formation_Reg"/>
</dbReference>